<evidence type="ECO:0000313" key="2">
    <source>
        <dbReference type="Proteomes" id="UP001058429"/>
    </source>
</evidence>
<evidence type="ECO:0000313" key="1">
    <source>
        <dbReference type="EMBL" id="UXC64416.1"/>
    </source>
</evidence>
<name>A0A9Q9JB57_9LACO</name>
<dbReference type="RefSeq" id="WP_260974340.1">
    <property type="nucleotide sequence ID" value="NZ_CP104396.1"/>
</dbReference>
<dbReference type="EMBL" id="CP104396">
    <property type="protein sequence ID" value="UXC64416.1"/>
    <property type="molecule type" value="Genomic_DNA"/>
</dbReference>
<dbReference type="AlphaFoldDB" id="A0A9Q9JB57"/>
<proteinExistence type="predicted"/>
<sequence>MEKTALIKTLGASFSKDSKKATCLFLEFFFSFASEVCYPHLFFRKSLIKNEKTPDAKPFTPSVLLLIFGDG</sequence>
<reference evidence="1" key="1">
    <citation type="submission" date="2022-09" db="EMBL/GenBank/DDBJ databases">
        <title>Complete genome of Ligilactobacillus agilis AM_LB6, isolated from chicken feces.</title>
        <authorList>
            <person name="den Bakker H.C."/>
            <person name="Mann A."/>
        </authorList>
    </citation>
    <scope>NUCLEOTIDE SEQUENCE</scope>
    <source>
        <strain evidence="1">AM_LB6</strain>
    </source>
</reference>
<accession>A0A9Q9JB57</accession>
<gene>
    <name evidence="1" type="ORF">N4562_05215</name>
</gene>
<protein>
    <submittedName>
        <fullName evidence="1">Uncharacterized protein</fullName>
    </submittedName>
</protein>
<organism evidence="1 2">
    <name type="scientific">Ligilactobacillus agilis</name>
    <dbReference type="NCBI Taxonomy" id="1601"/>
    <lineage>
        <taxon>Bacteria</taxon>
        <taxon>Bacillati</taxon>
        <taxon>Bacillota</taxon>
        <taxon>Bacilli</taxon>
        <taxon>Lactobacillales</taxon>
        <taxon>Lactobacillaceae</taxon>
        <taxon>Ligilactobacillus</taxon>
    </lineage>
</organism>
<dbReference type="Proteomes" id="UP001058429">
    <property type="component" value="Chromosome"/>
</dbReference>